<feature type="region of interest" description="Disordered" evidence="3">
    <location>
        <begin position="261"/>
        <end position="300"/>
    </location>
</feature>
<protein>
    <submittedName>
        <fullName evidence="5">ANTH-domain-containing protein</fullName>
    </submittedName>
</protein>
<evidence type="ECO:0000256" key="2">
    <source>
        <dbReference type="ARBA" id="ARBA00022490"/>
    </source>
</evidence>
<dbReference type="CDD" id="cd16988">
    <property type="entry name" value="ANTH_N_YAP180"/>
    <property type="match status" value="1"/>
</dbReference>
<dbReference type="Proteomes" id="UP000298138">
    <property type="component" value="Unassembled WGS sequence"/>
</dbReference>
<sequence length="606" mass="66194">MASSFEKSVKGATKHKCAAPKAKYVEHILIATHAGEAGIAEVFRALNIRLRETVWTTVFKGLIVVHYMIREGEQEVTLKFLKRNPRIIALQHYSDAQIQGRNIRNYSFYLNERARTYGEVRTDFVRGGEGRLRKLTVEKGLLREFADTDIDNEITLLAFRLLVSDLLVLFHVVNEGVINVLEHYFEMSRYDAERALDIYKVFTKQTAEVVDYLQHARVVEPSTRLQIPNIKHAPTSLTSSLEEYLHDPDFDINRRQYLAAQEAKSSGSKTNATTTDKPATATASVSKPAGAPKESFKDKEQPKIAPDLIDFFESIETEQTPMFPNTTGPQIQLLQTANVPPMPTFVPQPGTQFGMTPSIPMQTGGQFPLSHTGDNFQQSTMPNMASMQPIQVNFTGAGFGGFGPQEHQITVSAPQQASINQQLTQSFAAPDTLQQSHQGHGLQIPQVTGTNPFRQSMLMTSGQAMSPPTNSPISSQTKSTNPFARHTGMQIEPPSATPLVGVDTGSPVSSVSARPMTVTGTGTNPFARNISPQLTGNANLAVPAGAGSPVTNPFRASVMMQQQQAQYNAQLNGNFSGQTGSMGGLENLDTIPVFPRTQTGTGGWGT</sequence>
<dbReference type="GO" id="GO:0000149">
    <property type="term" value="F:SNARE binding"/>
    <property type="evidence" value="ECO:0007669"/>
    <property type="project" value="TreeGrafter"/>
</dbReference>
<dbReference type="SUPFAM" id="SSF89009">
    <property type="entry name" value="GAT-like domain"/>
    <property type="match status" value="1"/>
</dbReference>
<gene>
    <name evidence="5" type="ORF">EX30DRAFT_370989</name>
</gene>
<dbReference type="GO" id="GO:0048268">
    <property type="term" value="P:clathrin coat assembly"/>
    <property type="evidence" value="ECO:0007669"/>
    <property type="project" value="InterPro"/>
</dbReference>
<dbReference type="GO" id="GO:0006900">
    <property type="term" value="P:vesicle budding from membrane"/>
    <property type="evidence" value="ECO:0007669"/>
    <property type="project" value="TreeGrafter"/>
</dbReference>
<dbReference type="SMART" id="SM00273">
    <property type="entry name" value="ENTH"/>
    <property type="match status" value="1"/>
</dbReference>
<dbReference type="Pfam" id="PF07651">
    <property type="entry name" value="ANTH"/>
    <property type="match status" value="1"/>
</dbReference>
<dbReference type="EMBL" id="ML220117">
    <property type="protein sequence ID" value="TGZ81766.1"/>
    <property type="molecule type" value="Genomic_DNA"/>
</dbReference>
<dbReference type="PANTHER" id="PTHR22951:SF5">
    <property type="entry name" value="PHOSPHATIDYLINOSITOL-BINDING CLATHRIN ASSEMBLY PROTEIN LAP"/>
    <property type="match status" value="1"/>
</dbReference>
<dbReference type="PANTHER" id="PTHR22951">
    <property type="entry name" value="CLATHRIN ASSEMBLY PROTEIN"/>
    <property type="match status" value="1"/>
</dbReference>
<evidence type="ECO:0000313" key="6">
    <source>
        <dbReference type="Proteomes" id="UP000298138"/>
    </source>
</evidence>
<feature type="compositionally biased region" description="Low complexity" evidence="3">
    <location>
        <begin position="270"/>
        <end position="283"/>
    </location>
</feature>
<dbReference type="FunFam" id="1.20.58.150:FF:000004">
    <property type="entry name" value="ENTH domain protein"/>
    <property type="match status" value="1"/>
</dbReference>
<organism evidence="5 6">
    <name type="scientific">Ascodesmis nigricans</name>
    <dbReference type="NCBI Taxonomy" id="341454"/>
    <lineage>
        <taxon>Eukaryota</taxon>
        <taxon>Fungi</taxon>
        <taxon>Dikarya</taxon>
        <taxon>Ascomycota</taxon>
        <taxon>Pezizomycotina</taxon>
        <taxon>Pezizomycetes</taxon>
        <taxon>Pezizales</taxon>
        <taxon>Ascodesmidaceae</taxon>
        <taxon>Ascodesmis</taxon>
    </lineage>
</organism>
<dbReference type="GO" id="GO:0005546">
    <property type="term" value="F:phosphatidylinositol-4,5-bisphosphate binding"/>
    <property type="evidence" value="ECO:0007669"/>
    <property type="project" value="TreeGrafter"/>
</dbReference>
<dbReference type="Gene3D" id="1.20.58.150">
    <property type="entry name" value="ANTH domain"/>
    <property type="match status" value="1"/>
</dbReference>
<dbReference type="GO" id="GO:0005545">
    <property type="term" value="F:1-phosphatidylinositol binding"/>
    <property type="evidence" value="ECO:0007669"/>
    <property type="project" value="InterPro"/>
</dbReference>
<evidence type="ECO:0000256" key="3">
    <source>
        <dbReference type="SAM" id="MobiDB-lite"/>
    </source>
</evidence>
<name>A0A4S2MYS0_9PEZI</name>
<reference evidence="5 6" key="1">
    <citation type="submission" date="2019-04" db="EMBL/GenBank/DDBJ databases">
        <title>Comparative genomics and transcriptomics to analyze fruiting body development in filamentous ascomycetes.</title>
        <authorList>
            <consortium name="DOE Joint Genome Institute"/>
            <person name="Lutkenhaus R."/>
            <person name="Traeger S."/>
            <person name="Breuer J."/>
            <person name="Kuo A."/>
            <person name="Lipzen A."/>
            <person name="Pangilinan J."/>
            <person name="Dilworth D."/>
            <person name="Sandor L."/>
            <person name="Poggeler S."/>
            <person name="Barry K."/>
            <person name="Grigoriev I.V."/>
            <person name="Nowrousian M."/>
        </authorList>
    </citation>
    <scope>NUCLEOTIDE SEQUENCE [LARGE SCALE GENOMIC DNA]</scope>
    <source>
        <strain evidence="5 6">CBS 389.68</strain>
    </source>
</reference>
<dbReference type="SUPFAM" id="SSF48464">
    <property type="entry name" value="ENTH/VHS domain"/>
    <property type="match status" value="1"/>
</dbReference>
<dbReference type="PROSITE" id="PS50942">
    <property type="entry name" value="ENTH"/>
    <property type="match status" value="1"/>
</dbReference>
<keyword evidence="6" id="KW-1185">Reference proteome</keyword>
<dbReference type="InterPro" id="IPR011417">
    <property type="entry name" value="ANTH_dom"/>
</dbReference>
<dbReference type="AlphaFoldDB" id="A0A4S2MYS0"/>
<dbReference type="STRING" id="341454.A0A4S2MYS0"/>
<dbReference type="GO" id="GO:0032050">
    <property type="term" value="F:clathrin heavy chain binding"/>
    <property type="evidence" value="ECO:0007669"/>
    <property type="project" value="TreeGrafter"/>
</dbReference>
<feature type="region of interest" description="Disordered" evidence="3">
    <location>
        <begin position="461"/>
        <end position="517"/>
    </location>
</feature>
<dbReference type="Gene3D" id="1.25.40.90">
    <property type="match status" value="1"/>
</dbReference>
<dbReference type="GO" id="GO:0005905">
    <property type="term" value="C:clathrin-coated pit"/>
    <property type="evidence" value="ECO:0007669"/>
    <property type="project" value="TreeGrafter"/>
</dbReference>
<evidence type="ECO:0000256" key="1">
    <source>
        <dbReference type="ARBA" id="ARBA00004496"/>
    </source>
</evidence>
<dbReference type="InParanoid" id="A0A4S2MYS0"/>
<dbReference type="OrthoDB" id="44015at2759"/>
<evidence type="ECO:0000259" key="4">
    <source>
        <dbReference type="PROSITE" id="PS50942"/>
    </source>
</evidence>
<dbReference type="InterPro" id="IPR013809">
    <property type="entry name" value="ENTH"/>
</dbReference>
<feature type="domain" description="ENTH" evidence="4">
    <location>
        <begin position="1"/>
        <end position="124"/>
    </location>
</feature>
<feature type="compositionally biased region" description="Polar residues" evidence="3">
    <location>
        <begin position="461"/>
        <end position="482"/>
    </location>
</feature>
<evidence type="ECO:0000313" key="5">
    <source>
        <dbReference type="EMBL" id="TGZ81766.1"/>
    </source>
</evidence>
<dbReference type="FunCoup" id="A0A4S2MYS0">
    <property type="interactions" value="428"/>
</dbReference>
<proteinExistence type="predicted"/>
<dbReference type="GO" id="GO:0072583">
    <property type="term" value="P:clathrin-dependent endocytosis"/>
    <property type="evidence" value="ECO:0007669"/>
    <property type="project" value="InterPro"/>
</dbReference>
<keyword evidence="2" id="KW-0963">Cytoplasm</keyword>
<dbReference type="InterPro" id="IPR008942">
    <property type="entry name" value="ENTH_VHS"/>
</dbReference>
<dbReference type="InterPro" id="IPR014712">
    <property type="entry name" value="ANTH_dom_sf"/>
</dbReference>
<dbReference type="InterPro" id="IPR045192">
    <property type="entry name" value="AP180-like"/>
</dbReference>
<dbReference type="GO" id="GO:0030136">
    <property type="term" value="C:clathrin-coated vesicle"/>
    <property type="evidence" value="ECO:0007669"/>
    <property type="project" value="InterPro"/>
</dbReference>
<accession>A0A4S2MYS0</accession>
<comment type="subcellular location">
    <subcellularLocation>
        <location evidence="1">Cytoplasm</location>
    </subcellularLocation>
</comment>
<feature type="compositionally biased region" description="Polar residues" evidence="3">
    <location>
        <begin position="506"/>
        <end position="517"/>
    </location>
</feature>